<evidence type="ECO:0000256" key="1">
    <source>
        <dbReference type="SAM" id="MobiDB-lite"/>
    </source>
</evidence>
<name>A0A182IZL0_ANOAO</name>
<keyword evidence="2" id="KW-0472">Membrane</keyword>
<evidence type="ECO:0000313" key="4">
    <source>
        <dbReference type="EnsemblMetazoa" id="AATE008511-PA.1"/>
    </source>
</evidence>
<keyword evidence="2" id="KW-0812">Transmembrane</keyword>
<dbReference type="VEuPathDB" id="VectorBase:AATE008511"/>
<dbReference type="AlphaFoldDB" id="A0A182IZL0"/>
<feature type="transmembrane region" description="Helical" evidence="2">
    <location>
        <begin position="220"/>
        <end position="239"/>
    </location>
</feature>
<dbReference type="EnsemblMetazoa" id="AATE008511-RA">
    <property type="protein sequence ID" value="AATE008511-PA.1"/>
    <property type="gene ID" value="AATE008511"/>
</dbReference>
<organism evidence="4">
    <name type="scientific">Anopheles atroparvus</name>
    <name type="common">European mosquito</name>
    <dbReference type="NCBI Taxonomy" id="41427"/>
    <lineage>
        <taxon>Eukaryota</taxon>
        <taxon>Metazoa</taxon>
        <taxon>Ecdysozoa</taxon>
        <taxon>Arthropoda</taxon>
        <taxon>Hexapoda</taxon>
        <taxon>Insecta</taxon>
        <taxon>Pterygota</taxon>
        <taxon>Neoptera</taxon>
        <taxon>Endopterygota</taxon>
        <taxon>Diptera</taxon>
        <taxon>Nematocera</taxon>
        <taxon>Culicoidea</taxon>
        <taxon>Culicidae</taxon>
        <taxon>Anophelinae</taxon>
        <taxon>Anopheles</taxon>
    </lineage>
</organism>
<feature type="region of interest" description="Disordered" evidence="1">
    <location>
        <begin position="335"/>
        <end position="369"/>
    </location>
</feature>
<accession>A0A182IZL0</accession>
<feature type="compositionally biased region" description="Acidic residues" evidence="1">
    <location>
        <begin position="357"/>
        <end position="369"/>
    </location>
</feature>
<keyword evidence="3" id="KW-0732">Signal</keyword>
<reference evidence="4" key="1">
    <citation type="submission" date="2022-08" db="UniProtKB">
        <authorList>
            <consortium name="EnsemblMetazoa"/>
        </authorList>
    </citation>
    <scope>IDENTIFICATION</scope>
    <source>
        <strain evidence="4">EBRO</strain>
    </source>
</reference>
<evidence type="ECO:0000256" key="3">
    <source>
        <dbReference type="SAM" id="SignalP"/>
    </source>
</evidence>
<protein>
    <submittedName>
        <fullName evidence="4">Uncharacterized protein</fullName>
    </submittedName>
</protein>
<evidence type="ECO:0000256" key="2">
    <source>
        <dbReference type="SAM" id="Phobius"/>
    </source>
</evidence>
<keyword evidence="2" id="KW-1133">Transmembrane helix</keyword>
<feature type="chain" id="PRO_5043501001" evidence="3">
    <location>
        <begin position="25"/>
        <end position="369"/>
    </location>
</feature>
<sequence>MGAFSRSLAVLCVFFISYPWTGNATDNILDPSWLKPGALDRWQQRQRSLKQPDGSCEAQRQPTVECNCPPQAVKFNDDITEDQKLAPTVYRKLVKTLFERDALQLDPSGAFYNSVLSLKVSSRQLDKLLDEVVSIREIDTTLAEILEHITVLNKWKACNENLREQSLRSHRWSPTESTTLPICDPMEVLLEATVSMQAVYFNAMFKQFLNAFREHTKEMGYFQSLLIGLLLLGFAYVLLTTMLQVGIASGFRTFGTVVTAGLQFPRHAALAQNGDGVNAPPPTVNLNIQIGDAIAGAPPRTGLYRLESQRVEIVPEEQPIPAIAEKAVPMIEDKRKATEVKGTERQKEDPKSSTTLTDEEESDIEIIDG</sequence>
<feature type="compositionally biased region" description="Basic and acidic residues" evidence="1">
    <location>
        <begin position="335"/>
        <end position="351"/>
    </location>
</feature>
<proteinExistence type="predicted"/>
<feature type="signal peptide" evidence="3">
    <location>
        <begin position="1"/>
        <end position="24"/>
    </location>
</feature>